<comment type="caution">
    <text evidence="1">The sequence shown here is derived from an EMBL/GenBank/DDBJ whole genome shotgun (WGS) entry which is preliminary data.</text>
</comment>
<accession>A0ABD1A1U5</accession>
<evidence type="ECO:0000313" key="2">
    <source>
        <dbReference type="Proteomes" id="UP001558713"/>
    </source>
</evidence>
<protein>
    <submittedName>
        <fullName evidence="1">Protein ROOT INITIATION DEFECTIVE 3</fullName>
    </submittedName>
</protein>
<dbReference type="EMBL" id="JBANAX010000608">
    <property type="protein sequence ID" value="KAL1200833.1"/>
    <property type="molecule type" value="Genomic_DNA"/>
</dbReference>
<dbReference type="Proteomes" id="UP001558713">
    <property type="component" value="Unassembled WGS sequence"/>
</dbReference>
<organism evidence="1 2">
    <name type="scientific">Cardamine amara subsp. amara</name>
    <dbReference type="NCBI Taxonomy" id="228776"/>
    <lineage>
        <taxon>Eukaryota</taxon>
        <taxon>Viridiplantae</taxon>
        <taxon>Streptophyta</taxon>
        <taxon>Embryophyta</taxon>
        <taxon>Tracheophyta</taxon>
        <taxon>Spermatophyta</taxon>
        <taxon>Magnoliopsida</taxon>
        <taxon>eudicotyledons</taxon>
        <taxon>Gunneridae</taxon>
        <taxon>Pentapetalae</taxon>
        <taxon>rosids</taxon>
        <taxon>malvids</taxon>
        <taxon>Brassicales</taxon>
        <taxon>Brassicaceae</taxon>
        <taxon>Cardamineae</taxon>
        <taxon>Cardamine</taxon>
    </lineage>
</organism>
<keyword evidence="2" id="KW-1185">Reference proteome</keyword>
<dbReference type="AlphaFoldDB" id="A0ABD1A1U5"/>
<gene>
    <name evidence="1" type="ORF">V5N11_022323</name>
</gene>
<proteinExistence type="predicted"/>
<name>A0ABD1A1U5_CARAN</name>
<reference evidence="1 2" key="1">
    <citation type="submission" date="2024-04" db="EMBL/GenBank/DDBJ databases">
        <title>Genome assembly C_amara_ONT_v2.</title>
        <authorList>
            <person name="Yant L."/>
            <person name="Moore C."/>
            <person name="Slenker M."/>
        </authorList>
    </citation>
    <scope>NUCLEOTIDE SEQUENCE [LARGE SCALE GENOMIC DNA]</scope>
    <source>
        <tissue evidence="1">Leaf</tissue>
    </source>
</reference>
<evidence type="ECO:0000313" key="1">
    <source>
        <dbReference type="EMBL" id="KAL1200833.1"/>
    </source>
</evidence>
<sequence length="71" mass="8068">MKAIHEFLAAYQLHDVSALSSLIFYWSWHKPQVEVRSFPVKSIKTLAANNEETCIVDGGFTEKYLSMGDCD</sequence>